<organism evidence="3">
    <name type="scientific">uncultured Nocardioidaceae bacterium</name>
    <dbReference type="NCBI Taxonomy" id="253824"/>
    <lineage>
        <taxon>Bacteria</taxon>
        <taxon>Bacillati</taxon>
        <taxon>Actinomycetota</taxon>
        <taxon>Actinomycetes</taxon>
        <taxon>Propionibacteriales</taxon>
        <taxon>Nocardioidaceae</taxon>
        <taxon>environmental samples</taxon>
    </lineage>
</organism>
<reference evidence="3" key="1">
    <citation type="submission" date="2020-02" db="EMBL/GenBank/DDBJ databases">
        <authorList>
            <person name="Meier V. D."/>
        </authorList>
    </citation>
    <scope>NUCLEOTIDE SEQUENCE</scope>
    <source>
        <strain evidence="3">AVDCRST_MAG47</strain>
    </source>
</reference>
<evidence type="ECO:0000256" key="1">
    <source>
        <dbReference type="ARBA" id="ARBA00005254"/>
    </source>
</evidence>
<dbReference type="AlphaFoldDB" id="A0A6J4N0Z9"/>
<protein>
    <submittedName>
        <fullName evidence="3">Enoyl coenzyme A hydratase IgrE</fullName>
    </submittedName>
</protein>
<dbReference type="Gene3D" id="3.10.129.10">
    <property type="entry name" value="Hotdog Thioesterase"/>
    <property type="match status" value="1"/>
</dbReference>
<feature type="domain" description="MaoC-like" evidence="2">
    <location>
        <begin position="16"/>
        <end position="113"/>
    </location>
</feature>
<proteinExistence type="inferred from homology"/>
<sequence>MSTTAPQVEHQLPPWELPVTTTLVVSTALATRDFQDVHHDRDLAVQRGSKDIFLNILTTTGLVQRYVGEWAGHAALIRACELRLGAPAYPGDTLSFRGTVSEVLQVGVETRQVVDVVGSVSLGDHVTARVTVVLPAGAQA</sequence>
<dbReference type="InterPro" id="IPR002539">
    <property type="entry name" value="MaoC-like_dom"/>
</dbReference>
<dbReference type="InterPro" id="IPR029069">
    <property type="entry name" value="HotDog_dom_sf"/>
</dbReference>
<dbReference type="SUPFAM" id="SSF54637">
    <property type="entry name" value="Thioesterase/thiol ester dehydrase-isomerase"/>
    <property type="match status" value="1"/>
</dbReference>
<comment type="similarity">
    <text evidence="1">Belongs to the enoyl-CoA hydratase/isomerase family.</text>
</comment>
<dbReference type="Pfam" id="PF01575">
    <property type="entry name" value="MaoC_dehydratas"/>
    <property type="match status" value="1"/>
</dbReference>
<gene>
    <name evidence="3" type="ORF">AVDCRST_MAG47-1326</name>
</gene>
<evidence type="ECO:0000259" key="2">
    <source>
        <dbReference type="Pfam" id="PF01575"/>
    </source>
</evidence>
<evidence type="ECO:0000313" key="3">
    <source>
        <dbReference type="EMBL" id="CAA9372049.1"/>
    </source>
</evidence>
<dbReference type="EMBL" id="CADCUK010000095">
    <property type="protein sequence ID" value="CAA9372049.1"/>
    <property type="molecule type" value="Genomic_DNA"/>
</dbReference>
<name>A0A6J4N0Z9_9ACTN</name>
<accession>A0A6J4N0Z9</accession>